<gene>
    <name evidence="2" type="ORF">Tci_912268</name>
</gene>
<feature type="region of interest" description="Disordered" evidence="1">
    <location>
        <begin position="37"/>
        <end position="92"/>
    </location>
</feature>
<proteinExistence type="predicted"/>
<name>A0A699W0Y0_TANCI</name>
<evidence type="ECO:0000313" key="2">
    <source>
        <dbReference type="EMBL" id="GFD40299.1"/>
    </source>
</evidence>
<evidence type="ECO:0000256" key="1">
    <source>
        <dbReference type="SAM" id="MobiDB-lite"/>
    </source>
</evidence>
<reference evidence="2" key="1">
    <citation type="journal article" date="2019" name="Sci. Rep.">
        <title>Draft genome of Tanacetum cinerariifolium, the natural source of mosquito coil.</title>
        <authorList>
            <person name="Yamashiro T."/>
            <person name="Shiraishi A."/>
            <person name="Satake H."/>
            <person name="Nakayama K."/>
        </authorList>
    </citation>
    <scope>NUCLEOTIDE SEQUENCE</scope>
</reference>
<dbReference type="AlphaFoldDB" id="A0A699W0Y0"/>
<feature type="non-terminal residue" evidence="2">
    <location>
        <position position="1"/>
    </location>
</feature>
<dbReference type="EMBL" id="BKCJ011531623">
    <property type="protein sequence ID" value="GFD40299.1"/>
    <property type="molecule type" value="Genomic_DNA"/>
</dbReference>
<accession>A0A699W0Y0</accession>
<comment type="caution">
    <text evidence="2">The sequence shown here is derived from an EMBL/GenBank/DDBJ whole genome shotgun (WGS) entry which is preliminary data.</text>
</comment>
<organism evidence="2">
    <name type="scientific">Tanacetum cinerariifolium</name>
    <name type="common">Dalmatian daisy</name>
    <name type="synonym">Chrysanthemum cinerariifolium</name>
    <dbReference type="NCBI Taxonomy" id="118510"/>
    <lineage>
        <taxon>Eukaryota</taxon>
        <taxon>Viridiplantae</taxon>
        <taxon>Streptophyta</taxon>
        <taxon>Embryophyta</taxon>
        <taxon>Tracheophyta</taxon>
        <taxon>Spermatophyta</taxon>
        <taxon>Magnoliopsida</taxon>
        <taxon>eudicotyledons</taxon>
        <taxon>Gunneridae</taxon>
        <taxon>Pentapetalae</taxon>
        <taxon>asterids</taxon>
        <taxon>campanulids</taxon>
        <taxon>Asterales</taxon>
        <taxon>Asteraceae</taxon>
        <taxon>Asteroideae</taxon>
        <taxon>Anthemideae</taxon>
        <taxon>Anthemidinae</taxon>
        <taxon>Tanacetum</taxon>
    </lineage>
</organism>
<sequence length="119" mass="13131">ENTPNIAGSGPNWLFDIDALTKSINYKPVVVVNQSNGNASTKACDDAESKSSQDDGFQPSNDDGKKDIEDPIQESECKDREKEDSVNSTNNVNVAGTMELMQLVQIKTMNFYLIQRCLL</sequence>
<protein>
    <submittedName>
        <fullName evidence="2">Uncharacterized protein</fullName>
    </submittedName>
</protein>
<feature type="compositionally biased region" description="Basic and acidic residues" evidence="1">
    <location>
        <begin position="43"/>
        <end position="53"/>
    </location>
</feature>
<feature type="compositionally biased region" description="Basic and acidic residues" evidence="1">
    <location>
        <begin position="62"/>
        <end position="85"/>
    </location>
</feature>